<keyword evidence="1 6" id="KW-0963">Cytoplasm</keyword>
<evidence type="ECO:0000256" key="2">
    <source>
        <dbReference type="ARBA" id="ARBA00022552"/>
    </source>
</evidence>
<comment type="caution">
    <text evidence="8">The sequence shown here is derived from an EMBL/GenBank/DDBJ whole genome shotgun (WGS) entry which is preliminary data.</text>
</comment>
<evidence type="ECO:0000259" key="7">
    <source>
        <dbReference type="Pfam" id="PF00590"/>
    </source>
</evidence>
<dbReference type="Proteomes" id="UP000178264">
    <property type="component" value="Unassembled WGS sequence"/>
</dbReference>
<protein>
    <recommendedName>
        <fullName evidence="6">Ribosomal RNA small subunit methyltransferase I</fullName>
        <ecNumber evidence="6">2.1.1.198</ecNumber>
    </recommendedName>
    <alternativeName>
        <fullName evidence="6">16S rRNA 2'-O-ribose C1402 methyltransferase</fullName>
    </alternativeName>
    <alternativeName>
        <fullName evidence="6">rRNA (cytidine-2'-O-)-methyltransferase RsmI</fullName>
    </alternativeName>
</protein>
<dbReference type="EMBL" id="MGER01000033">
    <property type="protein sequence ID" value="OGL88416.1"/>
    <property type="molecule type" value="Genomic_DNA"/>
</dbReference>
<dbReference type="SUPFAM" id="SSF53790">
    <property type="entry name" value="Tetrapyrrole methylase"/>
    <property type="match status" value="1"/>
</dbReference>
<dbReference type="Gene3D" id="3.40.1010.10">
    <property type="entry name" value="Cobalt-precorrin-4 Transmethylase, Domain 1"/>
    <property type="match status" value="1"/>
</dbReference>
<dbReference type="GO" id="GO:0005737">
    <property type="term" value="C:cytoplasm"/>
    <property type="evidence" value="ECO:0007669"/>
    <property type="project" value="UniProtKB-SubCell"/>
</dbReference>
<proteinExistence type="inferred from homology"/>
<keyword evidence="3 6" id="KW-0489">Methyltransferase</keyword>
<dbReference type="PANTHER" id="PTHR46111">
    <property type="entry name" value="RIBOSOMAL RNA SMALL SUBUNIT METHYLTRANSFERASE I"/>
    <property type="match status" value="1"/>
</dbReference>
<sequence length="260" mass="29112">MSTLYIVATPIGNLNDITLRALETLKRVSVVYCEDTRLTRRLFERHRISTPLKSYHQHSSSQKVREVIESLRAGDVALVTDAGTPGIADPGNELVHQLAVKQFVSSSTDKQETEKLKDLQIVPIPGPSAVTAAASVCGFHMSKFFFLGYVPKKGRSNFFKQVAESEISVILYETPHRIVKTLEELNVIGANGRSSVGAENFQPVQDAYSHTPMHERRIVVCRELTKIYESIYRGTIDEVLTQVRKDPVKGEYVIIIEGRK</sequence>
<dbReference type="PIRSF" id="PIRSF005917">
    <property type="entry name" value="MTase_YraL"/>
    <property type="match status" value="1"/>
</dbReference>
<gene>
    <name evidence="6" type="primary">rsmI</name>
    <name evidence="8" type="ORF">A3I42_00035</name>
</gene>
<comment type="function">
    <text evidence="6">Catalyzes the 2'-O-methylation of the ribose of cytidine 1402 (C1402) in 16S rRNA.</text>
</comment>
<dbReference type="InterPro" id="IPR000878">
    <property type="entry name" value="4pyrrol_Mease"/>
</dbReference>
<dbReference type="Pfam" id="PF00590">
    <property type="entry name" value="TP_methylase"/>
    <property type="match status" value="1"/>
</dbReference>
<feature type="domain" description="Tetrapyrrole methylase" evidence="7">
    <location>
        <begin position="3"/>
        <end position="239"/>
    </location>
</feature>
<evidence type="ECO:0000256" key="5">
    <source>
        <dbReference type="ARBA" id="ARBA00022691"/>
    </source>
</evidence>
<keyword evidence="5 6" id="KW-0949">S-adenosyl-L-methionine</keyword>
<comment type="subcellular location">
    <subcellularLocation>
        <location evidence="6">Cytoplasm</location>
    </subcellularLocation>
</comment>
<dbReference type="HAMAP" id="MF_01877">
    <property type="entry name" value="16SrRNA_methyltr_I"/>
    <property type="match status" value="1"/>
</dbReference>
<accession>A0A1F7VD11</accession>
<evidence type="ECO:0000313" key="8">
    <source>
        <dbReference type="EMBL" id="OGL88416.1"/>
    </source>
</evidence>
<dbReference type="InterPro" id="IPR014776">
    <property type="entry name" value="4pyrrole_Mease_sub2"/>
</dbReference>
<evidence type="ECO:0000256" key="6">
    <source>
        <dbReference type="HAMAP-Rule" id="MF_01877"/>
    </source>
</evidence>
<dbReference type="InterPro" id="IPR035996">
    <property type="entry name" value="4pyrrol_Methylase_sf"/>
</dbReference>
<dbReference type="PANTHER" id="PTHR46111:SF1">
    <property type="entry name" value="RIBOSOMAL RNA SMALL SUBUNIT METHYLTRANSFERASE I"/>
    <property type="match status" value="1"/>
</dbReference>
<name>A0A1F7VD11_9BACT</name>
<dbReference type="InterPro" id="IPR014777">
    <property type="entry name" value="4pyrrole_Mease_sub1"/>
</dbReference>
<dbReference type="CDD" id="cd11648">
    <property type="entry name" value="RsmI"/>
    <property type="match status" value="1"/>
</dbReference>
<dbReference type="GO" id="GO:0070677">
    <property type="term" value="F:rRNA (cytosine-2'-O-)-methyltransferase activity"/>
    <property type="evidence" value="ECO:0007669"/>
    <property type="project" value="UniProtKB-UniRule"/>
</dbReference>
<comment type="catalytic activity">
    <reaction evidence="6">
        <text>cytidine(1402) in 16S rRNA + S-adenosyl-L-methionine = 2'-O-methylcytidine(1402) in 16S rRNA + S-adenosyl-L-homocysteine + H(+)</text>
        <dbReference type="Rhea" id="RHEA:42924"/>
        <dbReference type="Rhea" id="RHEA-COMP:10285"/>
        <dbReference type="Rhea" id="RHEA-COMP:10286"/>
        <dbReference type="ChEBI" id="CHEBI:15378"/>
        <dbReference type="ChEBI" id="CHEBI:57856"/>
        <dbReference type="ChEBI" id="CHEBI:59789"/>
        <dbReference type="ChEBI" id="CHEBI:74495"/>
        <dbReference type="ChEBI" id="CHEBI:82748"/>
        <dbReference type="EC" id="2.1.1.198"/>
    </reaction>
</comment>
<dbReference type="AlphaFoldDB" id="A0A1F7VD11"/>
<evidence type="ECO:0000256" key="1">
    <source>
        <dbReference type="ARBA" id="ARBA00022490"/>
    </source>
</evidence>
<evidence type="ECO:0000256" key="3">
    <source>
        <dbReference type="ARBA" id="ARBA00022603"/>
    </source>
</evidence>
<dbReference type="Gene3D" id="3.30.950.10">
    <property type="entry name" value="Methyltransferase, Cobalt-precorrin-4 Transmethylase, Domain 2"/>
    <property type="match status" value="1"/>
</dbReference>
<reference evidence="8 9" key="1">
    <citation type="journal article" date="2016" name="Nat. Commun.">
        <title>Thousands of microbial genomes shed light on interconnected biogeochemical processes in an aquifer system.</title>
        <authorList>
            <person name="Anantharaman K."/>
            <person name="Brown C.T."/>
            <person name="Hug L.A."/>
            <person name="Sharon I."/>
            <person name="Castelle C.J."/>
            <person name="Probst A.J."/>
            <person name="Thomas B.C."/>
            <person name="Singh A."/>
            <person name="Wilkins M.J."/>
            <person name="Karaoz U."/>
            <person name="Brodie E.L."/>
            <person name="Williams K.H."/>
            <person name="Hubbard S.S."/>
            <person name="Banfield J.F."/>
        </authorList>
    </citation>
    <scope>NUCLEOTIDE SEQUENCE [LARGE SCALE GENOMIC DNA]</scope>
</reference>
<keyword evidence="2 6" id="KW-0698">rRNA processing</keyword>
<keyword evidence="4 6" id="KW-0808">Transferase</keyword>
<dbReference type="InterPro" id="IPR008189">
    <property type="entry name" value="rRNA_ssu_MeTfrase_I"/>
</dbReference>
<evidence type="ECO:0000313" key="9">
    <source>
        <dbReference type="Proteomes" id="UP000178264"/>
    </source>
</evidence>
<comment type="similarity">
    <text evidence="6">Belongs to the methyltransferase superfamily. RsmI family.</text>
</comment>
<evidence type="ECO:0000256" key="4">
    <source>
        <dbReference type="ARBA" id="ARBA00022679"/>
    </source>
</evidence>
<dbReference type="NCBIfam" id="TIGR00096">
    <property type="entry name" value="16S rRNA (cytidine(1402)-2'-O)-methyltransferase"/>
    <property type="match status" value="1"/>
</dbReference>
<dbReference type="EC" id="2.1.1.198" evidence="6"/>
<organism evidence="8 9">
    <name type="scientific">Candidatus Uhrbacteria bacterium RIFCSPLOWO2_02_FULL_49_11</name>
    <dbReference type="NCBI Taxonomy" id="1802409"/>
    <lineage>
        <taxon>Bacteria</taxon>
        <taxon>Candidatus Uhriibacteriota</taxon>
    </lineage>
</organism>